<proteinExistence type="predicted"/>
<dbReference type="Proteomes" id="UP000410492">
    <property type="component" value="Unassembled WGS sequence"/>
</dbReference>
<keyword evidence="2" id="KW-1185">Reference proteome</keyword>
<evidence type="ECO:0000313" key="2">
    <source>
        <dbReference type="Proteomes" id="UP000410492"/>
    </source>
</evidence>
<dbReference type="EMBL" id="CAACVG010014783">
    <property type="protein sequence ID" value="VEN63702.1"/>
    <property type="molecule type" value="Genomic_DNA"/>
</dbReference>
<sequence>MSGPLQFLEHYWRCHEGVVGGRWPVPA</sequence>
<evidence type="ECO:0000313" key="1">
    <source>
        <dbReference type="EMBL" id="VEN63702.1"/>
    </source>
</evidence>
<gene>
    <name evidence="1" type="ORF">CALMAC_LOCUS20447</name>
</gene>
<dbReference type="AlphaFoldDB" id="A0A653DUH7"/>
<protein>
    <submittedName>
        <fullName evidence="1">Uncharacterized protein</fullName>
    </submittedName>
</protein>
<accession>A0A653DUH7</accession>
<organism evidence="1 2">
    <name type="scientific">Callosobruchus maculatus</name>
    <name type="common">Southern cowpea weevil</name>
    <name type="synonym">Pulse bruchid</name>
    <dbReference type="NCBI Taxonomy" id="64391"/>
    <lineage>
        <taxon>Eukaryota</taxon>
        <taxon>Metazoa</taxon>
        <taxon>Ecdysozoa</taxon>
        <taxon>Arthropoda</taxon>
        <taxon>Hexapoda</taxon>
        <taxon>Insecta</taxon>
        <taxon>Pterygota</taxon>
        <taxon>Neoptera</taxon>
        <taxon>Endopterygota</taxon>
        <taxon>Coleoptera</taxon>
        <taxon>Polyphaga</taxon>
        <taxon>Cucujiformia</taxon>
        <taxon>Chrysomeloidea</taxon>
        <taxon>Chrysomelidae</taxon>
        <taxon>Bruchinae</taxon>
        <taxon>Bruchini</taxon>
        <taxon>Callosobruchus</taxon>
    </lineage>
</organism>
<reference evidence="1 2" key="1">
    <citation type="submission" date="2019-01" db="EMBL/GenBank/DDBJ databases">
        <authorList>
            <person name="Sayadi A."/>
        </authorList>
    </citation>
    <scope>NUCLEOTIDE SEQUENCE [LARGE SCALE GENOMIC DNA]</scope>
</reference>
<name>A0A653DUH7_CALMS</name>